<gene>
    <name evidence="2" type="ORF">B7O98_08670</name>
    <name evidence="3" type="ORF">B7O98_08840</name>
</gene>
<accession>A0A2R7Y2B6</accession>
<name>A0A2R7Y2B6_9CREN</name>
<dbReference type="AlphaFoldDB" id="A0A2R7Y2B6"/>
<reference evidence="2" key="1">
    <citation type="submission" date="2017-04" db="EMBL/GenBank/DDBJ databases">
        <authorList>
            <person name="Afonso C.L."/>
            <person name="Miller P.J."/>
            <person name="Scott M.A."/>
            <person name="Spackman E."/>
            <person name="Goraichik I."/>
            <person name="Dimitrov K.M."/>
            <person name="Suarez D.L."/>
            <person name="Swayne D.E."/>
        </authorList>
    </citation>
    <scope>NUCLEOTIDE SEQUENCE</scope>
    <source>
        <strain evidence="2">NZ3</strain>
    </source>
</reference>
<proteinExistence type="predicted"/>
<keyword evidence="1" id="KW-0175">Coiled coil</keyword>
<dbReference type="EMBL" id="NBVN01000007">
    <property type="protein sequence ID" value="PUA31686.1"/>
    <property type="molecule type" value="Genomic_DNA"/>
</dbReference>
<evidence type="ECO:0000313" key="4">
    <source>
        <dbReference type="Proteomes" id="UP000244093"/>
    </source>
</evidence>
<dbReference type="EMBL" id="NBVN01000007">
    <property type="protein sequence ID" value="PUA31719.1"/>
    <property type="molecule type" value="Genomic_DNA"/>
</dbReference>
<sequence length="116" mass="13510">MGGEERKPSCPRCGLPIERLVSKKVFGRVYIYAYHRGGRQCYLGPEGEYVLVSKLQPFTLYPIHDADRLVDYAFGFLESITHESQKLTKEQIKQVIEYLRETLEKLEEELKRREGG</sequence>
<feature type="coiled-coil region" evidence="1">
    <location>
        <begin position="89"/>
        <end position="116"/>
    </location>
</feature>
<dbReference type="Proteomes" id="UP000244093">
    <property type="component" value="Unassembled WGS sequence"/>
</dbReference>
<evidence type="ECO:0000313" key="2">
    <source>
        <dbReference type="EMBL" id="PUA31686.1"/>
    </source>
</evidence>
<reference evidence="2 4" key="2">
    <citation type="journal article" date="2018" name="Syst. Appl. Microbiol.">
        <title>A new symbiotic nanoarchaeote (Candidatus Nanoclepta minutus) and its host (Zestosphaera tikiterensis gen. nov., sp. nov.) from a New Zealand hot spring.</title>
        <authorList>
            <person name="St John E."/>
            <person name="Liu Y."/>
            <person name="Podar M."/>
            <person name="Stott M.B."/>
            <person name="Meneghin J."/>
            <person name="Chen Z."/>
            <person name="Lagutin K."/>
            <person name="Mitchell K."/>
            <person name="Reysenbach A.L."/>
        </authorList>
    </citation>
    <scope>NUCLEOTIDE SEQUENCE [LARGE SCALE GENOMIC DNA]</scope>
    <source>
        <strain evidence="2">NZ3</strain>
    </source>
</reference>
<protein>
    <submittedName>
        <fullName evidence="2">Uncharacterized protein</fullName>
    </submittedName>
</protein>
<evidence type="ECO:0000313" key="3">
    <source>
        <dbReference type="EMBL" id="PUA31719.1"/>
    </source>
</evidence>
<comment type="caution">
    <text evidence="2">The sequence shown here is derived from an EMBL/GenBank/DDBJ whole genome shotgun (WGS) entry which is preliminary data.</text>
</comment>
<evidence type="ECO:0000256" key="1">
    <source>
        <dbReference type="SAM" id="Coils"/>
    </source>
</evidence>
<organism evidence="2 4">
    <name type="scientific">Zestosphaera tikiterensis</name>
    <dbReference type="NCBI Taxonomy" id="1973259"/>
    <lineage>
        <taxon>Archaea</taxon>
        <taxon>Thermoproteota</taxon>
        <taxon>Thermoprotei</taxon>
        <taxon>Desulfurococcales</taxon>
        <taxon>Desulfurococcaceae</taxon>
        <taxon>Zestosphaera</taxon>
    </lineage>
</organism>